<comment type="catalytic activity">
    <reaction evidence="9">
        <text>dehypoxanthine futalosine + S-adenosyl-L-methionine = cyclic dehypoxanthinylfutalosinate + 5'-deoxyadenosine + L-methionine + H(+)</text>
        <dbReference type="Rhea" id="RHEA:33083"/>
        <dbReference type="ChEBI" id="CHEBI:15378"/>
        <dbReference type="ChEBI" id="CHEBI:17319"/>
        <dbReference type="ChEBI" id="CHEBI:57844"/>
        <dbReference type="ChEBI" id="CHEBI:58864"/>
        <dbReference type="ChEBI" id="CHEBI:59789"/>
        <dbReference type="ChEBI" id="CHEBI:64270"/>
        <dbReference type="EC" id="1.21.98.1"/>
    </reaction>
</comment>
<accession>A0A2S9YKT7</accession>
<feature type="binding site" evidence="9">
    <location>
        <position position="381"/>
    </location>
    <ligand>
        <name>[4Fe-4S] cluster</name>
        <dbReference type="ChEBI" id="CHEBI:49883"/>
        <note>4Fe-4S-S-AdoMet</note>
    </ligand>
</feature>
<dbReference type="UniPathway" id="UPA00079"/>
<dbReference type="SUPFAM" id="SSF53850">
    <property type="entry name" value="Periplasmic binding protein-like II"/>
    <property type="match status" value="1"/>
</dbReference>
<gene>
    <name evidence="13" type="primary">mqnE_1</name>
    <name evidence="10" type="synonym">mqnA</name>
    <name evidence="9" type="synonym">mqnC</name>
    <name evidence="13" type="ORF">ENSA5_01960</name>
</gene>
<dbReference type="PANTHER" id="PTHR43076">
    <property type="entry name" value="FO SYNTHASE (COFH)"/>
    <property type="match status" value="1"/>
</dbReference>
<dbReference type="GO" id="GO:0016836">
    <property type="term" value="F:hydro-lyase activity"/>
    <property type="evidence" value="ECO:0007669"/>
    <property type="project" value="UniProtKB-UniRule"/>
</dbReference>
<dbReference type="InterPro" id="IPR058240">
    <property type="entry name" value="rSAM_sf"/>
</dbReference>
<dbReference type="InterPro" id="IPR013785">
    <property type="entry name" value="Aldolase_TIM"/>
</dbReference>
<evidence type="ECO:0000256" key="7">
    <source>
        <dbReference type="ARBA" id="ARBA00023014"/>
    </source>
</evidence>
<evidence type="ECO:0000256" key="3">
    <source>
        <dbReference type="ARBA" id="ARBA00022485"/>
    </source>
</evidence>
<dbReference type="GO" id="GO:0016765">
    <property type="term" value="F:transferase activity, transferring alkyl or aryl (other than methyl) groups"/>
    <property type="evidence" value="ECO:0007669"/>
    <property type="project" value="InterPro"/>
</dbReference>
<evidence type="ECO:0000256" key="11">
    <source>
        <dbReference type="SAM" id="MobiDB-lite"/>
    </source>
</evidence>
<dbReference type="SUPFAM" id="SSF102114">
    <property type="entry name" value="Radical SAM enzymes"/>
    <property type="match status" value="1"/>
</dbReference>
<dbReference type="GO" id="GO:0051539">
    <property type="term" value="F:4 iron, 4 sulfur cluster binding"/>
    <property type="evidence" value="ECO:0007669"/>
    <property type="project" value="UniProtKB-KW"/>
</dbReference>
<dbReference type="EC" id="1.21.98.1" evidence="9"/>
<evidence type="ECO:0000256" key="6">
    <source>
        <dbReference type="ARBA" id="ARBA00023004"/>
    </source>
</evidence>
<dbReference type="NCBIfam" id="TIGR03699">
    <property type="entry name" value="menaquin_MqnC"/>
    <property type="match status" value="1"/>
</dbReference>
<dbReference type="SFLD" id="SFLDG01064">
    <property type="entry name" value="F420__menaquinone_cofactor_bio"/>
    <property type="match status" value="1"/>
</dbReference>
<dbReference type="InterPro" id="IPR020050">
    <property type="entry name" value="FO_synthase_su2"/>
</dbReference>
<proteinExistence type="inferred from homology"/>
<keyword evidence="7 9" id="KW-0411">Iron-sulfur</keyword>
<dbReference type="Gene3D" id="3.20.20.70">
    <property type="entry name" value="Aldolase class I"/>
    <property type="match status" value="1"/>
</dbReference>
<dbReference type="AlphaFoldDB" id="A0A2S9YKT7"/>
<comment type="similarity">
    <text evidence="10">Belongs to the MqnA/MqnD family. MqnA subfamily.</text>
</comment>
<dbReference type="GO" id="GO:0005506">
    <property type="term" value="F:iron ion binding"/>
    <property type="evidence" value="ECO:0007669"/>
    <property type="project" value="UniProtKB-UniRule"/>
</dbReference>
<dbReference type="PANTHER" id="PTHR43076:SF1">
    <property type="entry name" value="LIPOYL SYNTHASE 2"/>
    <property type="match status" value="1"/>
</dbReference>
<comment type="similarity">
    <text evidence="9">Belongs to the radical SAM superfamily. MqnC family.</text>
</comment>
<keyword evidence="8 10" id="KW-0456">Lyase</keyword>
<dbReference type="SFLD" id="SFLDF00342">
    <property type="entry name" value="cyclic_dehypoxanthine_futalosi"/>
    <property type="match status" value="1"/>
</dbReference>
<dbReference type="InterPro" id="IPR007197">
    <property type="entry name" value="rSAM"/>
</dbReference>
<feature type="binding site" evidence="9">
    <location>
        <position position="385"/>
    </location>
    <ligand>
        <name>[4Fe-4S] cluster</name>
        <dbReference type="ChEBI" id="CHEBI:49883"/>
        <note>4Fe-4S-S-AdoMet</note>
    </ligand>
</feature>
<dbReference type="OrthoDB" id="9802027at2"/>
<dbReference type="SFLD" id="SFLDS00029">
    <property type="entry name" value="Radical_SAM"/>
    <property type="match status" value="1"/>
</dbReference>
<comment type="caution">
    <text evidence="13">The sequence shown here is derived from an EMBL/GenBank/DDBJ whole genome shotgun (WGS) entry which is preliminary data.</text>
</comment>
<comment type="catalytic activity">
    <reaction evidence="10">
        <text>chorismate = 3-[(1-carboxyvinyl)-oxy]benzoate + H2O</text>
        <dbReference type="Rhea" id="RHEA:40051"/>
        <dbReference type="ChEBI" id="CHEBI:15377"/>
        <dbReference type="ChEBI" id="CHEBI:29748"/>
        <dbReference type="ChEBI" id="CHEBI:76981"/>
        <dbReference type="EC" id="4.2.1.151"/>
    </reaction>
</comment>
<dbReference type="Pfam" id="PF04055">
    <property type="entry name" value="Radical_SAM"/>
    <property type="match status" value="1"/>
</dbReference>
<comment type="function">
    <text evidence="9">Radical SAM enzyme that catalyzes the cyclization of dehypoxanthine futalosine (DHFL) into cyclic dehypoxanthine futalosine (CDHFL), a step in the biosynthesis of menaquinone (MK, vitamin K2).</text>
</comment>
<feature type="domain" description="Radical SAM core" evidence="12">
    <location>
        <begin position="367"/>
        <end position="601"/>
    </location>
</feature>
<dbReference type="SFLD" id="SFLDG01389">
    <property type="entry name" value="menaquinone_synthsis_involved"/>
    <property type="match status" value="1"/>
</dbReference>
<dbReference type="PROSITE" id="PS51918">
    <property type="entry name" value="RADICAL_SAM"/>
    <property type="match status" value="1"/>
</dbReference>
<dbReference type="NCBIfam" id="TIGR00423">
    <property type="entry name" value="CofH family radical SAM protein"/>
    <property type="match status" value="1"/>
</dbReference>
<evidence type="ECO:0000313" key="14">
    <source>
        <dbReference type="Proteomes" id="UP000237968"/>
    </source>
</evidence>
<dbReference type="RefSeq" id="WP_106389678.1">
    <property type="nucleotide sequence ID" value="NZ_PVNK01000006.1"/>
</dbReference>
<protein>
    <recommendedName>
        <fullName evidence="9 10">Multifunctional fusion protein</fullName>
    </recommendedName>
    <domain>
        <recommendedName>
            <fullName evidence="9">Cyclic dehypoxanthine futalosine synthase</fullName>
            <shortName evidence="9">Cyclic DHFL synthase</shortName>
            <ecNumber evidence="9">1.21.98.1</ecNumber>
        </recommendedName>
        <alternativeName>
            <fullName evidence="9">Dehypoxanthine futalosine cyclase</fullName>
        </alternativeName>
        <alternativeName>
            <fullName evidence="9">Menaquinone biosynthetic enzyme MqnC</fullName>
            <shortName evidence="9">DHFL cyclase</shortName>
        </alternativeName>
    </domain>
    <domain>
        <recommendedName>
            <fullName evidence="10">Chorismate dehydratase</fullName>
            <ecNumber evidence="10">4.2.1.151</ecNumber>
        </recommendedName>
        <alternativeName>
            <fullName evidence="10">Menaquinone biosynthetic enzyme MqnA</fullName>
        </alternativeName>
    </domain>
</protein>
<keyword evidence="13" id="KW-0808">Transferase</keyword>
<organism evidence="13 14">
    <name type="scientific">Enhygromyxa salina</name>
    <dbReference type="NCBI Taxonomy" id="215803"/>
    <lineage>
        <taxon>Bacteria</taxon>
        <taxon>Pseudomonadati</taxon>
        <taxon>Myxococcota</taxon>
        <taxon>Polyangia</taxon>
        <taxon>Nannocystales</taxon>
        <taxon>Nannocystaceae</taxon>
        <taxon>Enhygromyxa</taxon>
    </lineage>
</organism>
<feature type="region of interest" description="Disordered" evidence="11">
    <location>
        <begin position="669"/>
        <end position="692"/>
    </location>
</feature>
<dbReference type="Proteomes" id="UP000237968">
    <property type="component" value="Unassembled WGS sequence"/>
</dbReference>
<evidence type="ECO:0000256" key="9">
    <source>
        <dbReference type="HAMAP-Rule" id="MF_00992"/>
    </source>
</evidence>
<keyword evidence="3 9" id="KW-0004">4Fe-4S</keyword>
<dbReference type="Pfam" id="PF19288">
    <property type="entry name" value="CofH_C"/>
    <property type="match status" value="1"/>
</dbReference>
<dbReference type="GO" id="GO:0044689">
    <property type="term" value="F:7,8-didemethyl-8-hydroxy-5-deazariboflavin synthase activity"/>
    <property type="evidence" value="ECO:0007669"/>
    <property type="project" value="TreeGrafter"/>
</dbReference>
<name>A0A2S9YKT7_9BACT</name>
<dbReference type="GO" id="GO:0046992">
    <property type="term" value="F:oxidoreductase activity, acting on X-H and Y-H to form an X-Y bond"/>
    <property type="evidence" value="ECO:0007669"/>
    <property type="project" value="UniProtKB-UniRule"/>
</dbReference>
<dbReference type="InterPro" id="IPR045567">
    <property type="entry name" value="CofH/MnqC-like_C"/>
</dbReference>
<dbReference type="InterPro" id="IPR030868">
    <property type="entry name" value="MqnA"/>
</dbReference>
<reference evidence="13 14" key="1">
    <citation type="submission" date="2018-03" db="EMBL/GenBank/DDBJ databases">
        <title>Draft Genome Sequences of the Obligatory Marine Myxobacteria Enhygromyxa salina SWB005.</title>
        <authorList>
            <person name="Poehlein A."/>
            <person name="Moghaddam J.A."/>
            <person name="Harms H."/>
            <person name="Alanjari M."/>
            <person name="Koenig G.M."/>
            <person name="Daniel R."/>
            <person name="Schaeberle T.F."/>
        </authorList>
    </citation>
    <scope>NUCLEOTIDE SEQUENCE [LARGE SCALE GENOMIC DNA]</scope>
    <source>
        <strain evidence="13 14">SWB005</strain>
    </source>
</reference>
<comment type="function">
    <text evidence="10">Catalyzes the dehydration of chorismate into 3-[(1-carboxyvinyl)oxy]benzoate, a step in the biosynthesis of menaquinone (MK, vitamin K2).</text>
</comment>
<evidence type="ECO:0000256" key="10">
    <source>
        <dbReference type="HAMAP-Rule" id="MF_00995"/>
    </source>
</evidence>
<evidence type="ECO:0000256" key="4">
    <source>
        <dbReference type="ARBA" id="ARBA00022691"/>
    </source>
</evidence>
<dbReference type="EC" id="4.2.1.151" evidence="10"/>
<dbReference type="HAMAP" id="MF_00992">
    <property type="entry name" value="MqnC"/>
    <property type="match status" value="1"/>
</dbReference>
<evidence type="ECO:0000256" key="8">
    <source>
        <dbReference type="ARBA" id="ARBA00023239"/>
    </source>
</evidence>
<evidence type="ECO:0000313" key="13">
    <source>
        <dbReference type="EMBL" id="PRQ05699.1"/>
    </source>
</evidence>
<keyword evidence="2 9" id="KW-0474">Menaquinone biosynthesis</keyword>
<dbReference type="HAMAP" id="MF_00995">
    <property type="entry name" value="MqnA"/>
    <property type="match status" value="1"/>
</dbReference>
<dbReference type="InterPro" id="IPR022431">
    <property type="entry name" value="Cyclic_DHFL_synthase_mqnC"/>
</dbReference>
<evidence type="ECO:0000256" key="2">
    <source>
        <dbReference type="ARBA" id="ARBA00022428"/>
    </source>
</evidence>
<dbReference type="InterPro" id="IPR003773">
    <property type="entry name" value="Menaquinone_biosynth"/>
</dbReference>
<dbReference type="GO" id="GO:0009234">
    <property type="term" value="P:menaquinone biosynthetic process"/>
    <property type="evidence" value="ECO:0007669"/>
    <property type="project" value="UniProtKB-UniRule"/>
</dbReference>
<keyword evidence="14" id="KW-1185">Reference proteome</keyword>
<keyword evidence="4 9" id="KW-0949">S-adenosyl-L-methionine</keyword>
<evidence type="ECO:0000256" key="5">
    <source>
        <dbReference type="ARBA" id="ARBA00022723"/>
    </source>
</evidence>
<comment type="cofactor">
    <cofactor evidence="9">
        <name>[4Fe-4S] cluster</name>
        <dbReference type="ChEBI" id="CHEBI:49883"/>
    </cofactor>
    <text evidence="9">Binds 1 [4Fe-4S] cluster. The cluster is coordinated with 3 cysteines and an exchangeable S-adenosyl-L-methionine.</text>
</comment>
<dbReference type="EMBL" id="PVNK01000006">
    <property type="protein sequence ID" value="PRQ05699.1"/>
    <property type="molecule type" value="Genomic_DNA"/>
</dbReference>
<feature type="binding site" evidence="9">
    <location>
        <position position="388"/>
    </location>
    <ligand>
        <name>[4Fe-4S] cluster</name>
        <dbReference type="ChEBI" id="CHEBI:49883"/>
        <note>4Fe-4S-S-AdoMet</note>
    </ligand>
</feature>
<keyword evidence="6 9" id="KW-0408">Iron</keyword>
<keyword evidence="9" id="KW-0560">Oxidoreductase</keyword>
<dbReference type="InterPro" id="IPR034405">
    <property type="entry name" value="F420"/>
</dbReference>
<dbReference type="Pfam" id="PF02621">
    <property type="entry name" value="VitK2_biosynth"/>
    <property type="match status" value="1"/>
</dbReference>
<sequence length="692" mass="76588">MTTGKTIRVRAVSFLNGRPLYHTLADPKHTPRYDDGTPMFELVEALPADCAAALAAGECELGLVPVASYVAHPEWEVVPGIGIGCRGPVETVIVCADRPIEEVETIYLDGASRSSALLLRLLLHERGLSPKLERVAHGRGEGLVHASKGRAAALIIGDAAFGLQARFAHTWDLGAKWFEATGLPMVFAFWAARPGVLGPEHVEALQRARDRSLGKYAEAIAKQYRDELIARLDEQQDPADAEPVLPETRYADYLRKTIRYGLETQQREGLVEYLARCRAAGLIEIPGLDDEDQIHVKFVGTATPEALVAARARRAAPLDLDEILARAEAGGRIDLAEGIFLYENAPLMRLGEAADRRRQALHDHGVVTYIIDRNVNYTNYCVTRCKFCNFYVPPTDKTGRGYVLSKDQLAEKFRETEALGGIQILLQGGLNPDLGLDYYEDLFRWTKRNFSLRLHALSPTEIIHIAQIEELPVIEVLRRLQAAGMDSLPGGGAEILDDEIRNRISPFKNSTDEWLAVMRAAHELGMRSSATMVFGFQETAEHILMHLDRLRGLQDETGGFTAFIAWPFQADGTRLKLRDDTSAFRYLRVQALARLYLDNIDNIQVSWPTLGPEIGEIALRFGANDFGSVMIEENVVSTAGAHFMMTAKQIEQHIRLAGFEPRRRTMTYTLLPRSPGPGEQAASSSSLSPSAA</sequence>
<dbReference type="Gene3D" id="3.40.190.10">
    <property type="entry name" value="Periplasmic binding protein-like II"/>
    <property type="match status" value="2"/>
</dbReference>
<keyword evidence="5 9" id="KW-0479">Metal-binding</keyword>
<feature type="compositionally biased region" description="Low complexity" evidence="11">
    <location>
        <begin position="681"/>
        <end position="692"/>
    </location>
</feature>
<evidence type="ECO:0000259" key="12">
    <source>
        <dbReference type="PROSITE" id="PS51918"/>
    </source>
</evidence>
<evidence type="ECO:0000256" key="1">
    <source>
        <dbReference type="ARBA" id="ARBA00004863"/>
    </source>
</evidence>
<comment type="pathway">
    <text evidence="1 9">Quinol/quinone metabolism; menaquinone biosynthesis.</text>
</comment>